<dbReference type="STRING" id="7739.C3Z205"/>
<dbReference type="PANTHER" id="PTHR10903:SF184">
    <property type="entry name" value="GTP-BINDING PROTEIN A"/>
    <property type="match status" value="1"/>
</dbReference>
<evidence type="ECO:0000256" key="3">
    <source>
        <dbReference type="ARBA" id="ARBA00023134"/>
    </source>
</evidence>
<sequence>IPEGEELGIVLVGKTGVGKSHTGNNITGKEYKVSDKARCEQHIRQKDRQITVLDTPGVFDTGNVTDICKELCRIVTFFPEGLHTVILVLRRGKFTWEEAETLRIFELMFGERFLKHSLLLITGNDELMASEVDYLRPKSQALQDLLKKCGNRCVFFNNISKDEIILRMQLVKLIRLVDDIVKENGIYTDNLFEEGRKEMDRIIQE</sequence>
<dbReference type="PROSITE" id="PS51720">
    <property type="entry name" value="G_AIG1"/>
    <property type="match status" value="1"/>
</dbReference>
<feature type="non-terminal residue" evidence="5">
    <location>
        <position position="205"/>
    </location>
</feature>
<accession>C3Z205</accession>
<dbReference type="FunFam" id="3.40.50.300:FF:000840">
    <property type="entry name" value="Immune-associated nucleotide-binding protein 9"/>
    <property type="match status" value="1"/>
</dbReference>
<dbReference type="InterPro" id="IPR027417">
    <property type="entry name" value="P-loop_NTPase"/>
</dbReference>
<dbReference type="Gene3D" id="3.40.50.300">
    <property type="entry name" value="P-loop containing nucleotide triphosphate hydrolases"/>
    <property type="match status" value="1"/>
</dbReference>
<feature type="non-terminal residue" evidence="5">
    <location>
        <position position="1"/>
    </location>
</feature>
<evidence type="ECO:0000256" key="1">
    <source>
        <dbReference type="ARBA" id="ARBA00008535"/>
    </source>
</evidence>
<dbReference type="Pfam" id="PF04548">
    <property type="entry name" value="AIG1"/>
    <property type="match status" value="1"/>
</dbReference>
<evidence type="ECO:0000313" key="5">
    <source>
        <dbReference type="EMBL" id="EEN53522.1"/>
    </source>
</evidence>
<dbReference type="PANTHER" id="PTHR10903">
    <property type="entry name" value="GTPASE, IMAP FAMILY MEMBER-RELATED"/>
    <property type="match status" value="1"/>
</dbReference>
<reference evidence="5" key="1">
    <citation type="journal article" date="2008" name="Nature">
        <title>The amphioxus genome and the evolution of the chordate karyotype.</title>
        <authorList>
            <consortium name="US DOE Joint Genome Institute (JGI-PGF)"/>
            <person name="Putnam N.H."/>
            <person name="Butts T."/>
            <person name="Ferrier D.E.K."/>
            <person name="Furlong R.F."/>
            <person name="Hellsten U."/>
            <person name="Kawashima T."/>
            <person name="Robinson-Rechavi M."/>
            <person name="Shoguchi E."/>
            <person name="Terry A."/>
            <person name="Yu J.-K."/>
            <person name="Benito-Gutierrez E.L."/>
            <person name="Dubchak I."/>
            <person name="Garcia-Fernandez J."/>
            <person name="Gibson-Brown J.J."/>
            <person name="Grigoriev I.V."/>
            <person name="Horton A.C."/>
            <person name="de Jong P.J."/>
            <person name="Jurka J."/>
            <person name="Kapitonov V.V."/>
            <person name="Kohara Y."/>
            <person name="Kuroki Y."/>
            <person name="Lindquist E."/>
            <person name="Lucas S."/>
            <person name="Osoegawa K."/>
            <person name="Pennacchio L.A."/>
            <person name="Salamov A.A."/>
            <person name="Satou Y."/>
            <person name="Sauka-Spengler T."/>
            <person name="Schmutz J."/>
            <person name="Shin-I T."/>
            <person name="Toyoda A."/>
            <person name="Bronner-Fraser M."/>
            <person name="Fujiyama A."/>
            <person name="Holland L.Z."/>
            <person name="Holland P.W.H."/>
            <person name="Satoh N."/>
            <person name="Rokhsar D.S."/>
        </authorList>
    </citation>
    <scope>NUCLEOTIDE SEQUENCE [LARGE SCALE GENOMIC DNA]</scope>
    <source>
        <strain evidence="5">S238N-H82</strain>
        <tissue evidence="5">Testes</tissue>
    </source>
</reference>
<comment type="similarity">
    <text evidence="1">Belongs to the TRAFAC class TrmE-Era-EngA-EngB-Septin-like GTPase superfamily. AIG1/Toc34/Toc159-like paraseptin GTPase family. IAN subfamily.</text>
</comment>
<dbReference type="InterPro" id="IPR045058">
    <property type="entry name" value="GIMA/IAN/Toc"/>
</dbReference>
<dbReference type="SUPFAM" id="SSF52540">
    <property type="entry name" value="P-loop containing nucleoside triphosphate hydrolases"/>
    <property type="match status" value="1"/>
</dbReference>
<proteinExistence type="inferred from homology"/>
<dbReference type="InParanoid" id="C3Z205"/>
<dbReference type="InterPro" id="IPR006703">
    <property type="entry name" value="G_AIG1"/>
</dbReference>
<keyword evidence="3" id="KW-0342">GTP-binding</keyword>
<dbReference type="EMBL" id="GG666573">
    <property type="protein sequence ID" value="EEN53522.1"/>
    <property type="molecule type" value="Genomic_DNA"/>
</dbReference>
<protein>
    <recommendedName>
        <fullName evidence="4">AIG1-type G domain-containing protein</fullName>
    </recommendedName>
</protein>
<dbReference type="eggNOG" id="ENOG502R7PE">
    <property type="taxonomic scope" value="Eukaryota"/>
</dbReference>
<evidence type="ECO:0000259" key="4">
    <source>
        <dbReference type="PROSITE" id="PS51720"/>
    </source>
</evidence>
<name>C3Z205_BRAFL</name>
<dbReference type="AlphaFoldDB" id="C3Z205"/>
<evidence type="ECO:0000256" key="2">
    <source>
        <dbReference type="ARBA" id="ARBA00022741"/>
    </source>
</evidence>
<organism>
    <name type="scientific">Branchiostoma floridae</name>
    <name type="common">Florida lancelet</name>
    <name type="synonym">Amphioxus</name>
    <dbReference type="NCBI Taxonomy" id="7739"/>
    <lineage>
        <taxon>Eukaryota</taxon>
        <taxon>Metazoa</taxon>
        <taxon>Chordata</taxon>
        <taxon>Cephalochordata</taxon>
        <taxon>Leptocardii</taxon>
        <taxon>Amphioxiformes</taxon>
        <taxon>Branchiostomatidae</taxon>
        <taxon>Branchiostoma</taxon>
    </lineage>
</organism>
<gene>
    <name evidence="5" type="ORF">BRAFLDRAFT_187125</name>
</gene>
<feature type="domain" description="AIG1-type G" evidence="4">
    <location>
        <begin position="4"/>
        <end position="196"/>
    </location>
</feature>
<keyword evidence="2" id="KW-0547">Nucleotide-binding</keyword>
<dbReference type="GO" id="GO:0005525">
    <property type="term" value="F:GTP binding"/>
    <property type="evidence" value="ECO:0007669"/>
    <property type="project" value="UniProtKB-KW"/>
</dbReference>